<dbReference type="InterPro" id="IPR051396">
    <property type="entry name" value="Bact_Antivir_Def_Nuclease"/>
</dbReference>
<dbReference type="AlphaFoldDB" id="A0A5D9DEI0"/>
<evidence type="ECO:0000259" key="1">
    <source>
        <dbReference type="Pfam" id="PF13175"/>
    </source>
</evidence>
<gene>
    <name evidence="3" type="ORF">FZZ93_02275</name>
</gene>
<dbReference type="InterPro" id="IPR027417">
    <property type="entry name" value="P-loop_NTPase"/>
</dbReference>
<feature type="domain" description="Endonuclease GajA/Old nuclease/RecF-like AAA" evidence="1">
    <location>
        <begin position="4"/>
        <end position="52"/>
    </location>
</feature>
<dbReference type="InterPro" id="IPR041685">
    <property type="entry name" value="AAA_GajA/Old/RecF-like"/>
</dbReference>
<dbReference type="InterPro" id="IPR034139">
    <property type="entry name" value="TOPRIM_OLD"/>
</dbReference>
<comment type="caution">
    <text evidence="3">The sequence shown here is derived from an EMBL/GenBank/DDBJ whole genome shotgun (WGS) entry which is preliminary data.</text>
</comment>
<reference evidence="3 4" key="1">
    <citation type="submission" date="2019-08" db="EMBL/GenBank/DDBJ databases">
        <title>Draft Genome Sequence of Halomonas eurihalina Isolated from Preserved Hide-surface.</title>
        <authorList>
            <person name="Hussain S.A."/>
            <person name="Xu A."/>
            <person name="Sarker M."/>
            <person name="Sommers C."/>
        </authorList>
    </citation>
    <scope>NUCLEOTIDE SEQUENCE [LARGE SCALE GENOMIC DNA]</scope>
    <source>
        <strain evidence="3 4">MS1</strain>
    </source>
</reference>
<dbReference type="PANTHER" id="PTHR43581">
    <property type="entry name" value="ATP/GTP PHOSPHATASE"/>
    <property type="match status" value="1"/>
</dbReference>
<sequence>MRTIDKVKLLNYKRFSSFEVSFSPDINLLIGDNEAGKSSILTAMELVVGGSKNKVELLGLESLFSTSVITEFLAGEKRVEDLPCLHIELHLNEQGNPDLFGRNNLDGVQANGLQLICEPSEELTSEIKQVLEKESGNFPFEYYSIRFLTFSGEAYTGYRKFLRYLALDSSQINSEYATKEYIKTVYESIVEHPVRVNLQNEYRQQKINFKDNNLAVVNDALDDYQFAVRSGYKSNLETDLTITEDDVPIEHRGKGRQCFIKTEFALRRYREEQRLDILLLEEPENHLSHTNMKRLIQRISESQAKQLFIATHSSLISTRLDLRNSVLLNSSSPEAVLLNDLPEDTSRFFMKAPDNNVLEFVLSSKVILVEGDAEYILIDAIYSNVTGSTLEADDVHVISVGGTSFKRYLDLAKFLNIRTAVVRDNDGDHQANCIESYEEYEGDNIQVFFDKDDANSTFEICLYALNQVICDELFSPGRRKLTPLGYMLKNKADCAFRLRDEKADQLISPEYIRQALAWINE</sequence>
<proteinExistence type="predicted"/>
<dbReference type="CDD" id="cd01026">
    <property type="entry name" value="TOPRIM_OLD"/>
    <property type="match status" value="1"/>
</dbReference>
<dbReference type="RefSeq" id="WP_149320701.1">
    <property type="nucleotide sequence ID" value="NZ_JARWAH010000001.1"/>
</dbReference>
<organism evidence="3 4">
    <name type="scientific">Halomonas eurihalina</name>
    <dbReference type="NCBI Taxonomy" id="42566"/>
    <lineage>
        <taxon>Bacteria</taxon>
        <taxon>Pseudomonadati</taxon>
        <taxon>Pseudomonadota</taxon>
        <taxon>Gammaproteobacteria</taxon>
        <taxon>Oceanospirillales</taxon>
        <taxon>Halomonadaceae</taxon>
        <taxon>Halomonas</taxon>
    </lineage>
</organism>
<feature type="domain" description="Endonuclease GajA/Old nuclease/RecF-like AAA" evidence="1">
    <location>
        <begin position="96"/>
        <end position="315"/>
    </location>
</feature>
<feature type="domain" description="OLD protein-like TOPRIM" evidence="2">
    <location>
        <begin position="363"/>
        <end position="426"/>
    </location>
</feature>
<name>A0A5D9DEI0_HALER</name>
<dbReference type="EMBL" id="VTPU01000001">
    <property type="protein sequence ID" value="TZG41510.1"/>
    <property type="molecule type" value="Genomic_DNA"/>
</dbReference>
<dbReference type="Gene3D" id="3.40.50.300">
    <property type="entry name" value="P-loop containing nucleotide triphosphate hydrolases"/>
    <property type="match status" value="1"/>
</dbReference>
<protein>
    <submittedName>
        <fullName evidence="3">AAA family ATPase</fullName>
    </submittedName>
</protein>
<dbReference type="OrthoDB" id="3322489at2"/>
<keyword evidence="4" id="KW-1185">Reference proteome</keyword>
<evidence type="ECO:0000313" key="4">
    <source>
        <dbReference type="Proteomes" id="UP000324260"/>
    </source>
</evidence>
<evidence type="ECO:0000259" key="2">
    <source>
        <dbReference type="Pfam" id="PF20469"/>
    </source>
</evidence>
<dbReference type="Proteomes" id="UP000324260">
    <property type="component" value="Unassembled WGS sequence"/>
</dbReference>
<dbReference type="SUPFAM" id="SSF52540">
    <property type="entry name" value="P-loop containing nucleoside triphosphate hydrolases"/>
    <property type="match status" value="1"/>
</dbReference>
<dbReference type="Pfam" id="PF13175">
    <property type="entry name" value="AAA_15"/>
    <property type="match status" value="2"/>
</dbReference>
<accession>A0A5D9DEI0</accession>
<dbReference type="Pfam" id="PF20469">
    <property type="entry name" value="OLD-like_TOPRIM"/>
    <property type="match status" value="1"/>
</dbReference>
<dbReference type="PANTHER" id="PTHR43581:SF4">
    <property type="entry name" value="ATP_GTP PHOSPHATASE"/>
    <property type="match status" value="1"/>
</dbReference>
<evidence type="ECO:0000313" key="3">
    <source>
        <dbReference type="EMBL" id="TZG41510.1"/>
    </source>
</evidence>